<evidence type="ECO:0000313" key="2">
    <source>
        <dbReference type="EMBL" id="MCJ2541710.1"/>
    </source>
</evidence>
<dbReference type="SUPFAM" id="SSF111126">
    <property type="entry name" value="Ligand-binding domain in the NO signalling and Golgi transport"/>
    <property type="match status" value="1"/>
</dbReference>
<keyword evidence="3" id="KW-1185">Reference proteome</keyword>
<dbReference type="Pfam" id="PF02830">
    <property type="entry name" value="V4R"/>
    <property type="match status" value="1"/>
</dbReference>
<organism evidence="2 3">
    <name type="scientific">Thermostichus vulcanus str. 'Rupite'</name>
    <dbReference type="NCBI Taxonomy" id="2813851"/>
    <lineage>
        <taxon>Bacteria</taxon>
        <taxon>Bacillati</taxon>
        <taxon>Cyanobacteriota</taxon>
        <taxon>Cyanophyceae</taxon>
        <taxon>Thermostichales</taxon>
        <taxon>Thermostichaceae</taxon>
        <taxon>Thermostichus</taxon>
    </lineage>
</organism>
<accession>A0ABT0C7E8</accession>
<gene>
    <name evidence="2" type="ORF">JX360_02125</name>
</gene>
<dbReference type="InterPro" id="IPR004096">
    <property type="entry name" value="V4R"/>
</dbReference>
<evidence type="ECO:0000259" key="1">
    <source>
        <dbReference type="SMART" id="SM00989"/>
    </source>
</evidence>
<feature type="domain" description="4-vinyl reductase 4VR" evidence="1">
    <location>
        <begin position="139"/>
        <end position="201"/>
    </location>
</feature>
<dbReference type="SMART" id="SM00989">
    <property type="entry name" value="V4R"/>
    <property type="match status" value="1"/>
</dbReference>
<proteinExistence type="predicted"/>
<evidence type="ECO:0000313" key="3">
    <source>
        <dbReference type="Proteomes" id="UP000830835"/>
    </source>
</evidence>
<dbReference type="RefSeq" id="WP_244348838.1">
    <property type="nucleotide sequence ID" value="NZ_JAFIRA010000003.1"/>
</dbReference>
<dbReference type="InterPro" id="IPR024096">
    <property type="entry name" value="NO_sig/Golgi_transp_ligand-bd"/>
</dbReference>
<sequence length="233" mass="26017">MTTLQEILQEQTLPGHCFSPAYYIRPDIHTGMLESRGGYRLAAFPMPLLEALYSGLRYETGQAARVILYNCGRDWGEEFFRRFEDELSRYHNQPLRELPMGILLDALSDLWATHGWGRLTLDFSAGDQGVVQASVCNSGFALAARNSFGPEEADKPREPSCYLEAGVLASLFSLLSGRELVCVQTTCESLGANQNRFLIGTAQRLHNCEEWVRKGMSHDEILDRLTATPAGSH</sequence>
<dbReference type="Proteomes" id="UP000830835">
    <property type="component" value="Unassembled WGS sequence"/>
</dbReference>
<reference evidence="2" key="1">
    <citation type="submission" date="2021-02" db="EMBL/GenBank/DDBJ databases">
        <title>The CRISPR/cas machinery reduction and long-range gene transfer in the hot spring cyanobacterium Synechococcus.</title>
        <authorList>
            <person name="Dvorak P."/>
            <person name="Jahodarova E."/>
            <person name="Hasler P."/>
            <person name="Poulickova A."/>
        </authorList>
    </citation>
    <scope>NUCLEOTIDE SEQUENCE</scope>
    <source>
        <strain evidence="2">Rupite</strain>
    </source>
</reference>
<comment type="caution">
    <text evidence="2">The sequence shown here is derived from an EMBL/GenBank/DDBJ whole genome shotgun (WGS) entry which is preliminary data.</text>
</comment>
<protein>
    <submittedName>
        <fullName evidence="2">4-vinyl reductase</fullName>
    </submittedName>
</protein>
<dbReference type="PANTHER" id="PTHR35090">
    <property type="entry name" value="DNA-DIRECTED RNA POLYMERASE SUBUNIT I"/>
    <property type="match status" value="1"/>
</dbReference>
<dbReference type="PANTHER" id="PTHR35090:SF1">
    <property type="entry name" value="SLR0144 PROTEIN"/>
    <property type="match status" value="1"/>
</dbReference>
<dbReference type="EMBL" id="JAFIRA010000003">
    <property type="protein sequence ID" value="MCJ2541710.1"/>
    <property type="molecule type" value="Genomic_DNA"/>
</dbReference>
<name>A0ABT0C7E8_THEVL</name>
<dbReference type="Gene3D" id="3.30.1380.20">
    <property type="entry name" value="Trafficking protein particle complex subunit 3"/>
    <property type="match status" value="1"/>
</dbReference>